<evidence type="ECO:0000256" key="6">
    <source>
        <dbReference type="RuleBase" id="RU003983"/>
    </source>
</evidence>
<keyword evidence="4 6" id="KW-0862">Zinc</keyword>
<dbReference type="Pfam" id="PF01435">
    <property type="entry name" value="Peptidase_M48"/>
    <property type="match status" value="2"/>
</dbReference>
<evidence type="ECO:0000256" key="7">
    <source>
        <dbReference type="SAM" id="MobiDB-lite"/>
    </source>
</evidence>
<keyword evidence="2" id="KW-0479">Metal-binding</keyword>
<feature type="domain" description="Peptidase M48" evidence="8">
    <location>
        <begin position="162"/>
        <end position="213"/>
    </location>
</feature>
<accession>A0A918KKR2</accession>
<dbReference type="CDD" id="cd07342">
    <property type="entry name" value="M48C_Oma1_like"/>
    <property type="match status" value="1"/>
</dbReference>
<keyword evidence="1 6" id="KW-0645">Protease</keyword>
<keyword evidence="3 6" id="KW-0378">Hydrolase</keyword>
<dbReference type="Gene3D" id="3.30.2010.10">
    <property type="entry name" value="Metalloproteases ('zincins'), catalytic domain"/>
    <property type="match status" value="1"/>
</dbReference>
<comment type="cofactor">
    <cofactor evidence="6">
        <name>Zn(2+)</name>
        <dbReference type="ChEBI" id="CHEBI:29105"/>
    </cofactor>
    <text evidence="6">Binds 1 zinc ion per subunit.</text>
</comment>
<dbReference type="AlphaFoldDB" id="A0A918KKR2"/>
<proteinExistence type="inferred from homology"/>
<name>A0A918KKR2_9PROT</name>
<feature type="domain" description="Peptidase M48" evidence="8">
    <location>
        <begin position="222"/>
        <end position="284"/>
    </location>
</feature>
<dbReference type="PANTHER" id="PTHR22726">
    <property type="entry name" value="METALLOENDOPEPTIDASE OMA1"/>
    <property type="match status" value="1"/>
</dbReference>
<gene>
    <name evidence="9" type="ORF">GCM10011309_15860</name>
</gene>
<dbReference type="EMBL" id="BMYV01000002">
    <property type="protein sequence ID" value="GGX67049.1"/>
    <property type="molecule type" value="Genomic_DNA"/>
</dbReference>
<dbReference type="InterPro" id="IPR001915">
    <property type="entry name" value="Peptidase_M48"/>
</dbReference>
<dbReference type="GO" id="GO:0016020">
    <property type="term" value="C:membrane"/>
    <property type="evidence" value="ECO:0007669"/>
    <property type="project" value="TreeGrafter"/>
</dbReference>
<dbReference type="GO" id="GO:0051603">
    <property type="term" value="P:proteolysis involved in protein catabolic process"/>
    <property type="evidence" value="ECO:0007669"/>
    <property type="project" value="TreeGrafter"/>
</dbReference>
<dbReference type="InterPro" id="IPR036034">
    <property type="entry name" value="PDZ_sf"/>
</dbReference>
<dbReference type="PANTHER" id="PTHR22726:SF1">
    <property type="entry name" value="METALLOENDOPEPTIDASE OMA1, MITOCHONDRIAL"/>
    <property type="match status" value="1"/>
</dbReference>
<comment type="similarity">
    <text evidence="6">Belongs to the peptidase M48 family.</text>
</comment>
<evidence type="ECO:0000256" key="2">
    <source>
        <dbReference type="ARBA" id="ARBA00022723"/>
    </source>
</evidence>
<protein>
    <recommendedName>
        <fullName evidence="8">Peptidase M48 domain-containing protein</fullName>
    </recommendedName>
</protein>
<dbReference type="InterPro" id="IPR051156">
    <property type="entry name" value="Mito/Outer_Membr_Metalloprot"/>
</dbReference>
<evidence type="ECO:0000256" key="1">
    <source>
        <dbReference type="ARBA" id="ARBA00022670"/>
    </source>
</evidence>
<evidence type="ECO:0000259" key="8">
    <source>
        <dbReference type="Pfam" id="PF01435"/>
    </source>
</evidence>
<sequence>MALVGCAGLDTRLPEISAPDLAAETQMQETTALRQIEDKSERLLRVGWPILTANVELCPKSRPAIGVKMHSLKSYPKRLRSSAGRVLGADDTQRVLHITKGSPADVSGLQRGDIILDDDGQTAELDSEAWSEFLRDNTLNIRRGTETLSVAIDPVSVCDYALKLSSSGAINAYADGRNITMTTAMMDFVESDEELALIIGHELGHNTMGHIRKIVGNFIFSFGGTRYTRPFESEADYVGLYYLKRAGYSTQGVEDFWRRLAKVSPKSINRAKSHPTFPDRYLRIQASRDEIEAKQSEGKPLLPNFKNGASPSGT</sequence>
<evidence type="ECO:0000256" key="3">
    <source>
        <dbReference type="ARBA" id="ARBA00022801"/>
    </source>
</evidence>
<evidence type="ECO:0000256" key="4">
    <source>
        <dbReference type="ARBA" id="ARBA00022833"/>
    </source>
</evidence>
<evidence type="ECO:0000256" key="5">
    <source>
        <dbReference type="ARBA" id="ARBA00023049"/>
    </source>
</evidence>
<dbReference type="Gene3D" id="2.30.42.10">
    <property type="match status" value="1"/>
</dbReference>
<evidence type="ECO:0000313" key="10">
    <source>
        <dbReference type="Proteomes" id="UP000600865"/>
    </source>
</evidence>
<evidence type="ECO:0000313" key="9">
    <source>
        <dbReference type="EMBL" id="GGX67049.1"/>
    </source>
</evidence>
<dbReference type="GO" id="GO:0046872">
    <property type="term" value="F:metal ion binding"/>
    <property type="evidence" value="ECO:0007669"/>
    <property type="project" value="UniProtKB-KW"/>
</dbReference>
<comment type="caution">
    <text evidence="9">The sequence shown here is derived from an EMBL/GenBank/DDBJ whole genome shotgun (WGS) entry which is preliminary data.</text>
</comment>
<organism evidence="9 10">
    <name type="scientific">Litorimonas cladophorae</name>
    <dbReference type="NCBI Taxonomy" id="1220491"/>
    <lineage>
        <taxon>Bacteria</taxon>
        <taxon>Pseudomonadati</taxon>
        <taxon>Pseudomonadota</taxon>
        <taxon>Alphaproteobacteria</taxon>
        <taxon>Maricaulales</taxon>
        <taxon>Robiginitomaculaceae</taxon>
    </lineage>
</organism>
<keyword evidence="5 6" id="KW-0482">Metalloprotease</keyword>
<dbReference type="GO" id="GO:0004222">
    <property type="term" value="F:metalloendopeptidase activity"/>
    <property type="evidence" value="ECO:0007669"/>
    <property type="project" value="InterPro"/>
</dbReference>
<keyword evidence="10" id="KW-1185">Reference proteome</keyword>
<reference evidence="9 10" key="1">
    <citation type="journal article" date="2014" name="Int. J. Syst. Evol. Microbiol.">
        <title>Complete genome sequence of Corynebacterium casei LMG S-19264T (=DSM 44701T), isolated from a smear-ripened cheese.</title>
        <authorList>
            <consortium name="US DOE Joint Genome Institute (JGI-PGF)"/>
            <person name="Walter F."/>
            <person name="Albersmeier A."/>
            <person name="Kalinowski J."/>
            <person name="Ruckert C."/>
        </authorList>
    </citation>
    <scope>NUCLEOTIDE SEQUENCE [LARGE SCALE GENOMIC DNA]</scope>
    <source>
        <strain evidence="9 10">KCTC 23968</strain>
    </source>
</reference>
<feature type="compositionally biased region" description="Basic and acidic residues" evidence="7">
    <location>
        <begin position="288"/>
        <end position="297"/>
    </location>
</feature>
<dbReference type="Proteomes" id="UP000600865">
    <property type="component" value="Unassembled WGS sequence"/>
</dbReference>
<dbReference type="SUPFAM" id="SSF50156">
    <property type="entry name" value="PDZ domain-like"/>
    <property type="match status" value="1"/>
</dbReference>
<feature type="region of interest" description="Disordered" evidence="7">
    <location>
        <begin position="288"/>
        <end position="314"/>
    </location>
</feature>